<dbReference type="InterPro" id="IPR002048">
    <property type="entry name" value="EF_hand_dom"/>
</dbReference>
<evidence type="ECO:0000259" key="3">
    <source>
        <dbReference type="PROSITE" id="PS50222"/>
    </source>
</evidence>
<organism evidence="4 5">
    <name type="scientific">Babesia gibsoni</name>
    <dbReference type="NCBI Taxonomy" id="33632"/>
    <lineage>
        <taxon>Eukaryota</taxon>
        <taxon>Sar</taxon>
        <taxon>Alveolata</taxon>
        <taxon>Apicomplexa</taxon>
        <taxon>Aconoidasida</taxon>
        <taxon>Piroplasmida</taxon>
        <taxon>Babesiidae</taxon>
        <taxon>Babesia</taxon>
    </lineage>
</organism>
<proteinExistence type="predicted"/>
<keyword evidence="2" id="KW-0472">Membrane</keyword>
<feature type="domain" description="EF-hand" evidence="3">
    <location>
        <begin position="431"/>
        <end position="457"/>
    </location>
</feature>
<dbReference type="PROSITE" id="PS50222">
    <property type="entry name" value="EF_HAND_2"/>
    <property type="match status" value="2"/>
</dbReference>
<feature type="transmembrane region" description="Helical" evidence="2">
    <location>
        <begin position="6"/>
        <end position="29"/>
    </location>
</feature>
<sequence length="546" mass="61477">MNASSFTGFKALIACLYAFQFSYLVALFLRNASTFKNKGISQIITSGLCTNSFTQSWVNKVYQCSSLVGDMDYSMDYHNVSFFENASSDNVVLIKTTKVNKDSEVTDMSHLAQATHTLLSICQMLEKKGAINIKVKNQESFGMLIDVCPIIQQHIKVTTGSTLSSMETNDTWDLVRILLNNPVSIKGGSILSLVSQVLDTINVNGRAPVDEIKSILRSFIDYTCEMQMPIKHAKAIMTEEIMRQQHPLKFVAEHALSRDANVRMGGEADNIVRIFTTFPEAAATLLYATQKKIAMYPSIAGRNVEERLRSLALFIANLQVMTSTTLSGLMRFAQIASANDLDATANVPLGHFWQAFVTDRRSKIYLMNALERASNVHIREGLHETMEDNIILAARVTTYIANDEGTFDMSMHGRRRLINSTVSNMVQMCKFMMVDVDKSGYLTLQEFVASLLQNEEEEDRFNKHLAKSLEGTNGLFMYYDFDFLNGQAMILKRKMRKELEAINPVYNEILDNFMIVDTDGSGEISLEEYLDSYSLTRKYDAIDATE</sequence>
<dbReference type="GO" id="GO:0005509">
    <property type="term" value="F:calcium ion binding"/>
    <property type="evidence" value="ECO:0007669"/>
    <property type="project" value="InterPro"/>
</dbReference>
<keyword evidence="5" id="KW-1185">Reference proteome</keyword>
<reference evidence="4" key="1">
    <citation type="submission" date="2023-08" db="EMBL/GenBank/DDBJ databases">
        <title>Draft sequence of the Babesia gibsoni genome.</title>
        <authorList>
            <person name="Yamagishi J.Y."/>
            <person name="Xuan X.X."/>
        </authorList>
    </citation>
    <scope>NUCLEOTIDE SEQUENCE</scope>
    <source>
        <strain evidence="4">Azabu</strain>
    </source>
</reference>
<protein>
    <recommendedName>
        <fullName evidence="3">EF-hand domain-containing protein</fullName>
    </recommendedName>
</protein>
<keyword evidence="2" id="KW-1133">Transmembrane helix</keyword>
<dbReference type="Gene3D" id="1.10.238.10">
    <property type="entry name" value="EF-hand"/>
    <property type="match status" value="1"/>
</dbReference>
<comment type="caution">
    <text evidence="4">The sequence shown here is derived from an EMBL/GenBank/DDBJ whole genome shotgun (WGS) entry which is preliminary data.</text>
</comment>
<accession>A0AAD8PG77</accession>
<dbReference type="Proteomes" id="UP001230268">
    <property type="component" value="Unassembled WGS sequence"/>
</dbReference>
<evidence type="ECO:0000256" key="2">
    <source>
        <dbReference type="SAM" id="Phobius"/>
    </source>
</evidence>
<evidence type="ECO:0000313" key="4">
    <source>
        <dbReference type="EMBL" id="KAK1444769.1"/>
    </source>
</evidence>
<evidence type="ECO:0000256" key="1">
    <source>
        <dbReference type="ARBA" id="ARBA00022837"/>
    </source>
</evidence>
<keyword evidence="1" id="KW-0106">Calcium</keyword>
<dbReference type="InterPro" id="IPR011992">
    <property type="entry name" value="EF-hand-dom_pair"/>
</dbReference>
<dbReference type="Pfam" id="PF13202">
    <property type="entry name" value="EF-hand_5"/>
    <property type="match status" value="2"/>
</dbReference>
<evidence type="ECO:0000313" key="5">
    <source>
        <dbReference type="Proteomes" id="UP001230268"/>
    </source>
</evidence>
<dbReference type="InterPro" id="IPR018247">
    <property type="entry name" value="EF_Hand_1_Ca_BS"/>
</dbReference>
<dbReference type="EMBL" id="JAVEPI010000001">
    <property type="protein sequence ID" value="KAK1444769.1"/>
    <property type="molecule type" value="Genomic_DNA"/>
</dbReference>
<feature type="domain" description="EF-hand" evidence="3">
    <location>
        <begin position="504"/>
        <end position="539"/>
    </location>
</feature>
<keyword evidence="2" id="KW-0812">Transmembrane</keyword>
<gene>
    <name evidence="4" type="ORF">BgAZ_106750</name>
</gene>
<name>A0AAD8PG77_BABGI</name>
<dbReference type="AlphaFoldDB" id="A0AAD8PG77"/>
<dbReference type="PROSITE" id="PS00018">
    <property type="entry name" value="EF_HAND_1"/>
    <property type="match status" value="2"/>
</dbReference>
<dbReference type="SUPFAM" id="SSF47473">
    <property type="entry name" value="EF-hand"/>
    <property type="match status" value="1"/>
</dbReference>